<comment type="caution">
    <text evidence="4">The sequence shown here is derived from an EMBL/GenBank/DDBJ whole genome shotgun (WGS) entry which is preliminary data.</text>
</comment>
<feature type="compositionally biased region" description="Low complexity" evidence="2">
    <location>
        <begin position="324"/>
        <end position="335"/>
    </location>
</feature>
<dbReference type="AlphaFoldDB" id="A0AAN6G993"/>
<evidence type="ECO:0000256" key="1">
    <source>
        <dbReference type="PROSITE-ProRule" id="PRU00325"/>
    </source>
</evidence>
<keyword evidence="1" id="KW-0862">Zinc</keyword>
<keyword evidence="1" id="KW-0479">Metal-binding</keyword>
<protein>
    <recommendedName>
        <fullName evidence="3">SWIM-type domain-containing protein</fullName>
    </recommendedName>
</protein>
<dbReference type="EMBL" id="JAPDMQ010000735">
    <property type="protein sequence ID" value="KAK0520880.1"/>
    <property type="molecule type" value="Genomic_DNA"/>
</dbReference>
<dbReference type="Pfam" id="PF04434">
    <property type="entry name" value="SWIM"/>
    <property type="match status" value="1"/>
</dbReference>
<organism evidence="4 5">
    <name type="scientific">Tilletia horrida</name>
    <dbReference type="NCBI Taxonomy" id="155126"/>
    <lineage>
        <taxon>Eukaryota</taxon>
        <taxon>Fungi</taxon>
        <taxon>Dikarya</taxon>
        <taxon>Basidiomycota</taxon>
        <taxon>Ustilaginomycotina</taxon>
        <taxon>Exobasidiomycetes</taxon>
        <taxon>Tilletiales</taxon>
        <taxon>Tilletiaceae</taxon>
        <taxon>Tilletia</taxon>
    </lineage>
</organism>
<evidence type="ECO:0000313" key="4">
    <source>
        <dbReference type="EMBL" id="KAK0520880.1"/>
    </source>
</evidence>
<keyword evidence="5" id="KW-1185">Reference proteome</keyword>
<dbReference type="GO" id="GO:0008270">
    <property type="term" value="F:zinc ion binding"/>
    <property type="evidence" value="ECO:0007669"/>
    <property type="project" value="UniProtKB-KW"/>
</dbReference>
<evidence type="ECO:0000256" key="2">
    <source>
        <dbReference type="SAM" id="MobiDB-lite"/>
    </source>
</evidence>
<accession>A0AAN6G993</accession>
<dbReference type="InterPro" id="IPR007527">
    <property type="entry name" value="Znf_SWIM"/>
</dbReference>
<evidence type="ECO:0000259" key="3">
    <source>
        <dbReference type="PROSITE" id="PS50966"/>
    </source>
</evidence>
<dbReference type="Proteomes" id="UP001176521">
    <property type="component" value="Unassembled WGS sequence"/>
</dbReference>
<feature type="non-terminal residue" evidence="4">
    <location>
        <position position="1"/>
    </location>
</feature>
<evidence type="ECO:0000313" key="5">
    <source>
        <dbReference type="Proteomes" id="UP001176521"/>
    </source>
</evidence>
<reference evidence="4" key="1">
    <citation type="journal article" date="2023" name="PhytoFront">
        <title>Draft Genome Resources of Seven Strains of Tilletia horrida, Causal Agent of Kernel Smut of Rice.</title>
        <authorList>
            <person name="Khanal S."/>
            <person name="Antony Babu S."/>
            <person name="Zhou X.G."/>
        </authorList>
    </citation>
    <scope>NUCLEOTIDE SEQUENCE</scope>
    <source>
        <strain evidence="4">TX3</strain>
    </source>
</reference>
<keyword evidence="1" id="KW-0863">Zinc-finger</keyword>
<feature type="region of interest" description="Disordered" evidence="2">
    <location>
        <begin position="301"/>
        <end position="352"/>
    </location>
</feature>
<feature type="non-terminal residue" evidence="4">
    <location>
        <position position="352"/>
    </location>
</feature>
<name>A0AAN6G993_9BASI</name>
<gene>
    <name evidence="4" type="ORF">OC842_006964</name>
</gene>
<proteinExistence type="predicted"/>
<sequence length="352" mass="40304">YEKLAVRSQHYKFSIGIKTECANITAGAISHLLRELQKEVLREAERLCALDEIWPTVQIRLCQFHAIQAICRWDTDKTKRSDTANPNVSRVEKILISAAFREAQRCRDPNTWPNFRDDFEKTNWWTSSWLSVATDIGLKDGQTRDNANTNNTIERAFKTFDDVFLSCKVNKRIDRLVHILATDWLPFYEKYSSNAPRVSSDIKEMMLRAHELWESGTAITADAKNADLFKVWDTFESKENNAKKKTVQLTVDVSAKGLFCSCFKWQQTGKMCQHMHAVHMWKKMGPVGEYLSKVDKLVADEPAESQMKIENSPGRPRATEPMHASRSGRSAASGGTVHFEKKKGRRKLDNAE</sequence>
<dbReference type="PROSITE" id="PS50966">
    <property type="entry name" value="ZF_SWIM"/>
    <property type="match status" value="1"/>
</dbReference>
<feature type="domain" description="SWIM-type" evidence="3">
    <location>
        <begin position="245"/>
        <end position="283"/>
    </location>
</feature>